<dbReference type="SUPFAM" id="SSF49452">
    <property type="entry name" value="Starch-binding domain-like"/>
    <property type="match status" value="1"/>
</dbReference>
<dbReference type="GO" id="GO:0009279">
    <property type="term" value="C:cell outer membrane"/>
    <property type="evidence" value="ECO:0007669"/>
    <property type="project" value="UniProtKB-SubCell"/>
</dbReference>
<keyword evidence="5" id="KW-0410">Iron transport</keyword>
<dbReference type="AlphaFoldDB" id="A0A1T5N771"/>
<dbReference type="GO" id="GO:0038023">
    <property type="term" value="F:signaling receptor activity"/>
    <property type="evidence" value="ECO:0007669"/>
    <property type="project" value="InterPro"/>
</dbReference>
<evidence type="ECO:0000256" key="15">
    <source>
        <dbReference type="RuleBase" id="RU003357"/>
    </source>
</evidence>
<feature type="domain" description="TonB-dependent receptor plug" evidence="18">
    <location>
        <begin position="139"/>
        <end position="231"/>
    </location>
</feature>
<evidence type="ECO:0000259" key="17">
    <source>
        <dbReference type="Pfam" id="PF00593"/>
    </source>
</evidence>
<sequence length="782" mass="86734">MRVIALAMACLFSALLNTAVKAQNPAHGAIKGRVTVEDGTPVPGVGLRLKDSRKQTTSNESGTYTLRNITPGTYVVEAFITGRDVISRPVTVTAGQTAEVDFQLSTSRQNLQEVIVASGRNKFAKKETDYVARMPLKNLENPQVYSIIGSELMQEQVIVDYKDAIKNVAGVNSTETVGNGRTSTIIRGFRTQNFIRNGMTANQLVTVDVSNLERIEVIKGPSGTLFGTGAVSYGGLVNRVTKKPFDTFKTDVSLTAGSYNLNRITVDLNAPLNKEKTALLRVNFGRHAQESFQEAGFKRNYFLSAAFSYQANDRLSFLVDLETFRNRGTPSIAYLNPAAGVTDYKEAMGKYYKRTYYTNDLISTFPGYNVFAQMNYKINNNWNTTTVFSTGGVNAREQYQFTGNWRPGTDSITRQLQKYSHNYNTIQLQQNLNGTFHTGSIKHRVLVGLDYLADITQPTYTSRFILDTVSAAAPTSFLMMEKIYPLFPAPTAQANNFYKSHLDRYGVYASDVINFTDRLLLMLSLRWDKVDNQGTTNLLNGNVTGRYSKSSFSPKFGAVYQLIKDQLSVFANYQNGFTYSAQTDKQGNLFKPEQANQWEGGVKAELLQSKLNVTLSAYDISVTDKLRSNPEDPAFSIQDGTQKSKGFEAEVIANPFPGLNITAGYGFNESEITKASANVGKRPARSGGKHMANTWISYRLVKGKLQGLGIGGGVFYNSETPFDDANTLFFPAYALVNSTVFYDRPGYRIGIKLDNVSNTMYWGPWGEPQPPRNYAVNLVIKL</sequence>
<keyword evidence="11 14" id="KW-0472">Membrane</keyword>
<evidence type="ECO:0000256" key="11">
    <source>
        <dbReference type="ARBA" id="ARBA00023136"/>
    </source>
</evidence>
<dbReference type="EMBL" id="FUZZ01000001">
    <property type="protein sequence ID" value="SKC96330.1"/>
    <property type="molecule type" value="Genomic_DNA"/>
</dbReference>
<dbReference type="STRING" id="393003.SAMN05660461_0664"/>
<dbReference type="InterPro" id="IPR010105">
    <property type="entry name" value="TonB_sidphr_rcpt"/>
</dbReference>
<dbReference type="RefSeq" id="WP_079467985.1">
    <property type="nucleotide sequence ID" value="NZ_FUZZ01000001.1"/>
</dbReference>
<dbReference type="GO" id="GO:0015891">
    <property type="term" value="P:siderophore transport"/>
    <property type="evidence" value="ECO:0007669"/>
    <property type="project" value="InterPro"/>
</dbReference>
<dbReference type="Pfam" id="PF13620">
    <property type="entry name" value="CarboxypepD_reg"/>
    <property type="match status" value="1"/>
</dbReference>
<keyword evidence="12 19" id="KW-0675">Receptor</keyword>
<dbReference type="CDD" id="cd01347">
    <property type="entry name" value="ligand_gated_channel"/>
    <property type="match status" value="1"/>
</dbReference>
<name>A0A1T5N771_9BACT</name>
<dbReference type="GO" id="GO:0015344">
    <property type="term" value="F:siderophore uptake transmembrane transporter activity"/>
    <property type="evidence" value="ECO:0007669"/>
    <property type="project" value="TreeGrafter"/>
</dbReference>
<evidence type="ECO:0000256" key="9">
    <source>
        <dbReference type="ARBA" id="ARBA00023065"/>
    </source>
</evidence>
<dbReference type="Gene3D" id="2.170.130.10">
    <property type="entry name" value="TonB-dependent receptor, plug domain"/>
    <property type="match status" value="1"/>
</dbReference>
<evidence type="ECO:0000256" key="13">
    <source>
        <dbReference type="ARBA" id="ARBA00023237"/>
    </source>
</evidence>
<keyword evidence="4 14" id="KW-1134">Transmembrane beta strand</keyword>
<evidence type="ECO:0000256" key="16">
    <source>
        <dbReference type="SAM" id="SignalP"/>
    </source>
</evidence>
<dbReference type="InterPro" id="IPR013784">
    <property type="entry name" value="Carb-bd-like_fold"/>
</dbReference>
<evidence type="ECO:0000256" key="10">
    <source>
        <dbReference type="ARBA" id="ARBA00023077"/>
    </source>
</evidence>
<keyword evidence="7 16" id="KW-0732">Signal</keyword>
<keyword evidence="8" id="KW-0408">Iron</keyword>
<dbReference type="InterPro" id="IPR012910">
    <property type="entry name" value="Plug_dom"/>
</dbReference>
<evidence type="ECO:0000313" key="20">
    <source>
        <dbReference type="Proteomes" id="UP000190166"/>
    </source>
</evidence>
<dbReference type="NCBIfam" id="TIGR01783">
    <property type="entry name" value="TonB-siderophor"/>
    <property type="match status" value="1"/>
</dbReference>
<dbReference type="Proteomes" id="UP000190166">
    <property type="component" value="Unassembled WGS sequence"/>
</dbReference>
<feature type="signal peptide" evidence="16">
    <location>
        <begin position="1"/>
        <end position="22"/>
    </location>
</feature>
<protein>
    <submittedName>
        <fullName evidence="19">TonB-dependent Receptor Plug Domain</fullName>
    </submittedName>
</protein>
<keyword evidence="3 14" id="KW-0813">Transport</keyword>
<evidence type="ECO:0000256" key="2">
    <source>
        <dbReference type="ARBA" id="ARBA00009810"/>
    </source>
</evidence>
<evidence type="ECO:0000256" key="1">
    <source>
        <dbReference type="ARBA" id="ARBA00004571"/>
    </source>
</evidence>
<keyword evidence="9" id="KW-0406">Ion transport</keyword>
<evidence type="ECO:0000313" key="19">
    <source>
        <dbReference type="EMBL" id="SKC96330.1"/>
    </source>
</evidence>
<comment type="similarity">
    <text evidence="2 14 15">Belongs to the TonB-dependent receptor family.</text>
</comment>
<evidence type="ECO:0000256" key="8">
    <source>
        <dbReference type="ARBA" id="ARBA00023004"/>
    </source>
</evidence>
<dbReference type="InterPro" id="IPR000531">
    <property type="entry name" value="Beta-barrel_TonB"/>
</dbReference>
<gene>
    <name evidence="19" type="ORF">SAMN05660461_0664</name>
</gene>
<evidence type="ECO:0000256" key="12">
    <source>
        <dbReference type="ARBA" id="ARBA00023170"/>
    </source>
</evidence>
<evidence type="ECO:0000256" key="14">
    <source>
        <dbReference type="PROSITE-ProRule" id="PRU01360"/>
    </source>
</evidence>
<keyword evidence="10 15" id="KW-0798">TonB box</keyword>
<dbReference type="Pfam" id="PF07715">
    <property type="entry name" value="Plug"/>
    <property type="match status" value="1"/>
</dbReference>
<feature type="chain" id="PRO_5013341344" evidence="16">
    <location>
        <begin position="23"/>
        <end position="782"/>
    </location>
</feature>
<evidence type="ECO:0000256" key="3">
    <source>
        <dbReference type="ARBA" id="ARBA00022448"/>
    </source>
</evidence>
<reference evidence="19 20" key="1">
    <citation type="submission" date="2017-02" db="EMBL/GenBank/DDBJ databases">
        <authorList>
            <person name="Peterson S.W."/>
        </authorList>
    </citation>
    <scope>NUCLEOTIDE SEQUENCE [LARGE SCALE GENOMIC DNA]</scope>
    <source>
        <strain evidence="19 20">DSM 18108</strain>
    </source>
</reference>
<dbReference type="GO" id="GO:0030246">
    <property type="term" value="F:carbohydrate binding"/>
    <property type="evidence" value="ECO:0007669"/>
    <property type="project" value="InterPro"/>
</dbReference>
<dbReference type="PANTHER" id="PTHR32552">
    <property type="entry name" value="FERRICHROME IRON RECEPTOR-RELATED"/>
    <property type="match status" value="1"/>
</dbReference>
<organism evidence="19 20">
    <name type="scientific">Chitinophaga ginsengisegetis</name>
    <dbReference type="NCBI Taxonomy" id="393003"/>
    <lineage>
        <taxon>Bacteria</taxon>
        <taxon>Pseudomonadati</taxon>
        <taxon>Bacteroidota</taxon>
        <taxon>Chitinophagia</taxon>
        <taxon>Chitinophagales</taxon>
        <taxon>Chitinophagaceae</taxon>
        <taxon>Chitinophaga</taxon>
    </lineage>
</organism>
<dbReference type="Pfam" id="PF00593">
    <property type="entry name" value="TonB_dep_Rec_b-barrel"/>
    <property type="match status" value="1"/>
</dbReference>
<evidence type="ECO:0000256" key="4">
    <source>
        <dbReference type="ARBA" id="ARBA00022452"/>
    </source>
</evidence>
<dbReference type="Gene3D" id="2.40.170.20">
    <property type="entry name" value="TonB-dependent receptor, beta-barrel domain"/>
    <property type="match status" value="1"/>
</dbReference>
<keyword evidence="13 14" id="KW-0998">Cell outer membrane</keyword>
<feature type="domain" description="TonB-dependent receptor-like beta-barrel" evidence="17">
    <location>
        <begin position="315"/>
        <end position="756"/>
    </location>
</feature>
<evidence type="ECO:0000256" key="6">
    <source>
        <dbReference type="ARBA" id="ARBA00022692"/>
    </source>
</evidence>
<evidence type="ECO:0000256" key="5">
    <source>
        <dbReference type="ARBA" id="ARBA00022496"/>
    </source>
</evidence>
<dbReference type="Gene3D" id="2.60.40.1120">
    <property type="entry name" value="Carboxypeptidase-like, regulatory domain"/>
    <property type="match status" value="1"/>
</dbReference>
<dbReference type="SUPFAM" id="SSF56935">
    <property type="entry name" value="Porins"/>
    <property type="match status" value="1"/>
</dbReference>
<accession>A0A1T5N771</accession>
<evidence type="ECO:0000256" key="7">
    <source>
        <dbReference type="ARBA" id="ARBA00022729"/>
    </source>
</evidence>
<dbReference type="InterPro" id="IPR039426">
    <property type="entry name" value="TonB-dep_rcpt-like"/>
</dbReference>
<dbReference type="PROSITE" id="PS52016">
    <property type="entry name" value="TONB_DEPENDENT_REC_3"/>
    <property type="match status" value="1"/>
</dbReference>
<dbReference type="InterPro" id="IPR037066">
    <property type="entry name" value="Plug_dom_sf"/>
</dbReference>
<keyword evidence="20" id="KW-1185">Reference proteome</keyword>
<keyword evidence="6 14" id="KW-0812">Transmembrane</keyword>
<dbReference type="InterPro" id="IPR036942">
    <property type="entry name" value="Beta-barrel_TonB_sf"/>
</dbReference>
<dbReference type="PANTHER" id="PTHR32552:SF68">
    <property type="entry name" value="FERRICHROME OUTER MEMBRANE TRANSPORTER_PHAGE RECEPTOR"/>
    <property type="match status" value="1"/>
</dbReference>
<comment type="subcellular location">
    <subcellularLocation>
        <location evidence="1 14">Cell outer membrane</location>
        <topology evidence="1 14">Multi-pass membrane protein</topology>
    </subcellularLocation>
</comment>
<evidence type="ECO:0000259" key="18">
    <source>
        <dbReference type="Pfam" id="PF07715"/>
    </source>
</evidence>
<proteinExistence type="inferred from homology"/>